<gene>
    <name evidence="1" type="ORF">SARC_12591</name>
</gene>
<evidence type="ECO:0000313" key="2">
    <source>
        <dbReference type="Proteomes" id="UP000054560"/>
    </source>
</evidence>
<dbReference type="Proteomes" id="UP000054560">
    <property type="component" value="Unassembled WGS sequence"/>
</dbReference>
<reference evidence="1 2" key="1">
    <citation type="submission" date="2011-02" db="EMBL/GenBank/DDBJ databases">
        <title>The Genome Sequence of Sphaeroforma arctica JP610.</title>
        <authorList>
            <consortium name="The Broad Institute Genome Sequencing Platform"/>
            <person name="Russ C."/>
            <person name="Cuomo C."/>
            <person name="Young S.K."/>
            <person name="Zeng Q."/>
            <person name="Gargeya S."/>
            <person name="Alvarado L."/>
            <person name="Berlin A."/>
            <person name="Chapman S.B."/>
            <person name="Chen Z."/>
            <person name="Freedman E."/>
            <person name="Gellesch M."/>
            <person name="Goldberg J."/>
            <person name="Griggs A."/>
            <person name="Gujja S."/>
            <person name="Heilman E."/>
            <person name="Heiman D."/>
            <person name="Howarth C."/>
            <person name="Mehta T."/>
            <person name="Neiman D."/>
            <person name="Pearson M."/>
            <person name="Roberts A."/>
            <person name="Saif S."/>
            <person name="Shea T."/>
            <person name="Shenoy N."/>
            <person name="Sisk P."/>
            <person name="Stolte C."/>
            <person name="Sykes S."/>
            <person name="White J."/>
            <person name="Yandava C."/>
            <person name="Burger G."/>
            <person name="Gray M.W."/>
            <person name="Holland P.W.H."/>
            <person name="King N."/>
            <person name="Lang F.B.F."/>
            <person name="Roger A.J."/>
            <person name="Ruiz-Trillo I."/>
            <person name="Haas B."/>
            <person name="Nusbaum C."/>
            <person name="Birren B."/>
        </authorList>
    </citation>
    <scope>NUCLEOTIDE SEQUENCE [LARGE SCALE GENOMIC DNA]</scope>
    <source>
        <strain evidence="1 2">JP610</strain>
    </source>
</reference>
<proteinExistence type="predicted"/>
<organism evidence="1 2">
    <name type="scientific">Sphaeroforma arctica JP610</name>
    <dbReference type="NCBI Taxonomy" id="667725"/>
    <lineage>
        <taxon>Eukaryota</taxon>
        <taxon>Ichthyosporea</taxon>
        <taxon>Ichthyophonida</taxon>
        <taxon>Sphaeroforma</taxon>
    </lineage>
</organism>
<dbReference type="EMBL" id="KQ244018">
    <property type="protein sequence ID" value="KNC74873.1"/>
    <property type="molecule type" value="Genomic_DNA"/>
</dbReference>
<keyword evidence="2" id="KW-1185">Reference proteome</keyword>
<name>A0A0L0FFN6_9EUKA</name>
<accession>A0A0L0FFN6</accession>
<dbReference type="AlphaFoldDB" id="A0A0L0FFN6"/>
<protein>
    <submittedName>
        <fullName evidence="1">Uncharacterized protein</fullName>
    </submittedName>
</protein>
<dbReference type="GeneID" id="25913095"/>
<sequence>MMDILDSQMDVTDQIVLLQSASLSEALQEQRETKLLQSKGLVTALSMCQRQQYENLAFTLQNDLRSIQDCAESTKHVEEKALQYIRRQEGLTLADIGSATAQSHPISFYLEGLSAWRAFFGTRTKLITAAVDEHLTVSTASLRTLKQQLTELTPVPGACMCSDVVMDLRQVYRWFTIHNWLLVVAVPVADMVNGYTK</sequence>
<dbReference type="RefSeq" id="XP_014148775.1">
    <property type="nucleotide sequence ID" value="XM_014293300.1"/>
</dbReference>
<evidence type="ECO:0000313" key="1">
    <source>
        <dbReference type="EMBL" id="KNC74873.1"/>
    </source>
</evidence>